<protein>
    <submittedName>
        <fullName evidence="3">PH domain protein</fullName>
    </submittedName>
</protein>
<dbReference type="SUPFAM" id="SSF50729">
    <property type="entry name" value="PH domain-like"/>
    <property type="match status" value="1"/>
</dbReference>
<feature type="compositionally biased region" description="Polar residues" evidence="1">
    <location>
        <begin position="16"/>
        <end position="33"/>
    </location>
</feature>
<accession>A0A3G2S8S1</accession>
<dbReference type="PANTHER" id="PTHR37283">
    <property type="entry name" value="PH DOMAIN-CONTAINING PROTEIN YHR131C"/>
    <property type="match status" value="1"/>
</dbReference>
<dbReference type="AlphaFoldDB" id="A0A3G2S8S1"/>
<feature type="compositionally biased region" description="Basic and acidic residues" evidence="1">
    <location>
        <begin position="245"/>
        <end position="257"/>
    </location>
</feature>
<evidence type="ECO:0000256" key="1">
    <source>
        <dbReference type="SAM" id="MobiDB-lite"/>
    </source>
</evidence>
<dbReference type="OrthoDB" id="5865767at2759"/>
<gene>
    <name evidence="3" type="ORF">DNF11_3336</name>
</gene>
<dbReference type="InterPro" id="IPR011993">
    <property type="entry name" value="PH-like_dom_sf"/>
</dbReference>
<feature type="compositionally biased region" description="Polar residues" evidence="1">
    <location>
        <begin position="212"/>
        <end position="226"/>
    </location>
</feature>
<dbReference type="Proteomes" id="UP000269793">
    <property type="component" value="Chromosome VI"/>
</dbReference>
<dbReference type="SMART" id="SM00233">
    <property type="entry name" value="PH"/>
    <property type="match status" value="1"/>
</dbReference>
<organism evidence="3 4">
    <name type="scientific">Malassezia restricta (strain ATCC 96810 / NBRC 103918 / CBS 7877)</name>
    <name type="common">Seborrheic dermatitis infection agent</name>
    <dbReference type="NCBI Taxonomy" id="425264"/>
    <lineage>
        <taxon>Eukaryota</taxon>
        <taxon>Fungi</taxon>
        <taxon>Dikarya</taxon>
        <taxon>Basidiomycota</taxon>
        <taxon>Ustilaginomycotina</taxon>
        <taxon>Malasseziomycetes</taxon>
        <taxon>Malasseziales</taxon>
        <taxon>Malasseziaceae</taxon>
        <taxon>Malassezia</taxon>
    </lineage>
</organism>
<feature type="compositionally biased region" description="Basic and acidic residues" evidence="1">
    <location>
        <begin position="703"/>
        <end position="718"/>
    </location>
</feature>
<evidence type="ECO:0000259" key="2">
    <source>
        <dbReference type="PROSITE" id="PS50003"/>
    </source>
</evidence>
<dbReference type="VEuPathDB" id="FungiDB:DNF11_3336"/>
<keyword evidence="4" id="KW-1185">Reference proteome</keyword>
<feature type="domain" description="PH" evidence="2">
    <location>
        <begin position="489"/>
        <end position="679"/>
    </location>
</feature>
<dbReference type="InterPro" id="IPR001849">
    <property type="entry name" value="PH_domain"/>
</dbReference>
<feature type="compositionally biased region" description="Basic and acidic residues" evidence="1">
    <location>
        <begin position="71"/>
        <end position="81"/>
    </location>
</feature>
<evidence type="ECO:0000313" key="4">
    <source>
        <dbReference type="Proteomes" id="UP000269793"/>
    </source>
</evidence>
<evidence type="ECO:0000313" key="3">
    <source>
        <dbReference type="EMBL" id="AYO44286.1"/>
    </source>
</evidence>
<dbReference type="STRING" id="425264.A0A3G2S8S1"/>
<proteinExistence type="predicted"/>
<feature type="compositionally biased region" description="Polar residues" evidence="1">
    <location>
        <begin position="719"/>
        <end position="729"/>
    </location>
</feature>
<name>A0A3G2S8S1_MALR7</name>
<dbReference type="PROSITE" id="PS50003">
    <property type="entry name" value="PH_DOMAIN"/>
    <property type="match status" value="1"/>
</dbReference>
<dbReference type="PANTHER" id="PTHR37283:SF1">
    <property type="entry name" value="PH DOMAIN-CONTAINING PROTEIN YHR131C"/>
    <property type="match status" value="1"/>
</dbReference>
<sequence length="746" mass="82484">MTSGFWNLSTRIPFQKSVNKSENHTTSTAAQKQPSKRQDASSTFDSAENLVRWTTSHLRRPKSRSALARPMEVKNRSRNEDVVPEEANTQNSESSLSSSVTSTHSMTTDQSHTSIEEVTDTSESEFHDSPSREMSPPPFFYPVPQDMVPQVAQTAGIASGYATPSISLPASASTLTEFRSLSRRASGVGHSPLRMSGIAPSSGAPIKLDDSTGLSIPMASTSSSHQGLEVPTVQEQERSPGSLTRIREEGPQPHDHSSSLSVSTRFDEHGSGDSILNDTVPPTPTQIMSHRSSMLGAPTLWMTSTCDVVSGTATPRLWRSQLNSPTVLPSPTARRAPYGPERSVVEESPGDSLTTTPRRLDSFAGAHKQGTTLAAVSANKSPNTLGLLGSMPDNKPPLWMRRNQGQGLLRLQVDPSELSKQIGTSSLTHDMLLHANNILHGVAMEQERSMMKHERGNKLLLHDASRSSLSFSEDMPREGEEELPPYQCTVHMEGYLPCKMENRTADTGMARGWDSMYFVVHGTALYMYKTNVSLFYRPDMTPTHAWNLNNSEGVLVHKQPCNAEDVLDDNHVAVDELSMSLEERVKQGIELGRSFASYQAPTHAPRVPNQEERTRFVDMLEKHHFHTYSMDGAQCGYAADYTKRPCVIRIKVANNQFLIQTRNNHHLVDWIEALQGSTNVSTDLDCRPMPKFVTLPRRRRHRRDTEAMVIRDPEDTSRARSSAGTQPSTLPHRAEPVTMRTSAIAT</sequence>
<feature type="region of interest" description="Disordered" evidence="1">
    <location>
        <begin position="322"/>
        <end position="357"/>
    </location>
</feature>
<feature type="region of interest" description="Disordered" evidence="1">
    <location>
        <begin position="187"/>
        <end position="288"/>
    </location>
</feature>
<feature type="region of interest" description="Disordered" evidence="1">
    <location>
        <begin position="16"/>
        <end position="135"/>
    </location>
</feature>
<feature type="compositionally biased region" description="Low complexity" evidence="1">
    <location>
        <begin position="89"/>
        <end position="108"/>
    </location>
</feature>
<dbReference type="EMBL" id="CP033153">
    <property type="protein sequence ID" value="AYO44286.1"/>
    <property type="molecule type" value="Genomic_DNA"/>
</dbReference>
<dbReference type="Gene3D" id="2.30.29.30">
    <property type="entry name" value="Pleckstrin-homology domain (PH domain)/Phosphotyrosine-binding domain (PTB)"/>
    <property type="match status" value="1"/>
</dbReference>
<feature type="compositionally biased region" description="Polar residues" evidence="1">
    <location>
        <begin position="40"/>
        <end position="56"/>
    </location>
</feature>
<feature type="region of interest" description="Disordered" evidence="1">
    <location>
        <begin position="699"/>
        <end position="746"/>
    </location>
</feature>
<reference evidence="3 4" key="1">
    <citation type="submission" date="2018-10" db="EMBL/GenBank/DDBJ databases">
        <title>Complete genome sequence of Malassezia restricta CBS 7877.</title>
        <authorList>
            <person name="Morand S.C."/>
            <person name="Bertignac M."/>
            <person name="Iltis A."/>
            <person name="Kolder I."/>
            <person name="Pirovano W."/>
            <person name="Jourdain R."/>
            <person name="Clavaud C."/>
        </authorList>
    </citation>
    <scope>NUCLEOTIDE SEQUENCE [LARGE SCALE GENOMIC DNA]</scope>
    <source>
        <strain evidence="3 4">CBS 7877</strain>
    </source>
</reference>